<accession>A0ABW4ZS06</accession>
<keyword evidence="3" id="KW-1185">Reference proteome</keyword>
<reference evidence="3" key="1">
    <citation type="journal article" date="2019" name="Int. J. Syst. Evol. Microbiol.">
        <title>The Global Catalogue of Microorganisms (GCM) 10K type strain sequencing project: providing services to taxonomists for standard genome sequencing and annotation.</title>
        <authorList>
            <consortium name="The Broad Institute Genomics Platform"/>
            <consortium name="The Broad Institute Genome Sequencing Center for Infectious Disease"/>
            <person name="Wu L."/>
            <person name="Ma J."/>
        </authorList>
    </citation>
    <scope>NUCLEOTIDE SEQUENCE [LARGE SCALE GENOMIC DNA]</scope>
    <source>
        <strain evidence="3">CGMCC 1.13574</strain>
    </source>
</reference>
<feature type="chain" id="PRO_5045694131" evidence="1">
    <location>
        <begin position="26"/>
        <end position="165"/>
    </location>
</feature>
<name>A0ABW4ZS06_9BACL</name>
<proteinExistence type="predicted"/>
<evidence type="ECO:0000256" key="1">
    <source>
        <dbReference type="SAM" id="SignalP"/>
    </source>
</evidence>
<dbReference type="RefSeq" id="WP_386043265.1">
    <property type="nucleotide sequence ID" value="NZ_JBHUIO010000002.1"/>
</dbReference>
<feature type="signal peptide" evidence="1">
    <location>
        <begin position="1"/>
        <end position="25"/>
    </location>
</feature>
<protein>
    <submittedName>
        <fullName evidence="2">Uncharacterized protein</fullName>
    </submittedName>
</protein>
<evidence type="ECO:0000313" key="2">
    <source>
        <dbReference type="EMBL" id="MFD2168499.1"/>
    </source>
</evidence>
<sequence>MKNKSLVVALGLLVSAVSLSGTVSAEYYNEALSSKAKAVVIDAVDVSTATRSQTDWSNNGQWIINHPTHLGVVGDGSSGGTVKVEFSDVKDSFGNSLSSWSFDVYLYNNDTGNSTSVKTVSDWQGAQFKNLLNGDYKVYATNKSGKKVDCKATITWTGVWGQGWN</sequence>
<dbReference type="EMBL" id="JBHUIO010000002">
    <property type="protein sequence ID" value="MFD2168499.1"/>
    <property type="molecule type" value="Genomic_DNA"/>
</dbReference>
<organism evidence="2 3">
    <name type="scientific">Tumebacillus lipolyticus</name>
    <dbReference type="NCBI Taxonomy" id="1280370"/>
    <lineage>
        <taxon>Bacteria</taxon>
        <taxon>Bacillati</taxon>
        <taxon>Bacillota</taxon>
        <taxon>Bacilli</taxon>
        <taxon>Bacillales</taxon>
        <taxon>Alicyclobacillaceae</taxon>
        <taxon>Tumebacillus</taxon>
    </lineage>
</organism>
<evidence type="ECO:0000313" key="3">
    <source>
        <dbReference type="Proteomes" id="UP001597343"/>
    </source>
</evidence>
<gene>
    <name evidence="2" type="ORF">ACFSOY_00520</name>
</gene>
<keyword evidence="1" id="KW-0732">Signal</keyword>
<comment type="caution">
    <text evidence="2">The sequence shown here is derived from an EMBL/GenBank/DDBJ whole genome shotgun (WGS) entry which is preliminary data.</text>
</comment>
<dbReference type="Proteomes" id="UP001597343">
    <property type="component" value="Unassembled WGS sequence"/>
</dbReference>